<proteinExistence type="predicted"/>
<evidence type="ECO:0008006" key="5">
    <source>
        <dbReference type="Google" id="ProtNLM"/>
    </source>
</evidence>
<evidence type="ECO:0000256" key="2">
    <source>
        <dbReference type="SAM" id="SignalP"/>
    </source>
</evidence>
<dbReference type="EMBL" id="SJDL01000007">
    <property type="protein sequence ID" value="TBW57598.1"/>
    <property type="molecule type" value="Genomic_DNA"/>
</dbReference>
<dbReference type="RefSeq" id="WP_131480054.1">
    <property type="nucleotide sequence ID" value="NZ_SJDL01000007.1"/>
</dbReference>
<comment type="caution">
    <text evidence="3">The sequence shown here is derived from an EMBL/GenBank/DDBJ whole genome shotgun (WGS) entry which is preliminary data.</text>
</comment>
<gene>
    <name evidence="3" type="ORF">EZI54_06020</name>
</gene>
<feature type="chain" id="PRO_5047547112" description="DNA-binding protein" evidence="2">
    <location>
        <begin position="25"/>
        <end position="632"/>
    </location>
</feature>
<reference evidence="3 4" key="1">
    <citation type="submission" date="2019-02" db="EMBL/GenBank/DDBJ databases">
        <title>Marinobacter halodurans sp. nov., a marine bacterium isolated from sea tidal flat.</title>
        <authorList>
            <person name="Yoo Y."/>
            <person name="Lee D.W."/>
            <person name="Kim B.S."/>
            <person name="Kim J.-J."/>
        </authorList>
    </citation>
    <scope>NUCLEOTIDE SEQUENCE [LARGE SCALE GENOMIC DNA]</scope>
    <source>
        <strain evidence="3 4">YJ-S3-2</strain>
    </source>
</reference>
<sequence>MTGWNRFRSLCVVVLALLSTSVPAAPYTWNYPAPLKTPAAGTSNGKLVMFDVSHGGTEGNADWVIDGGFSDFADALVAEGYTVQEYRGVDKNGDGVIQFVDDYTTPDSAATSANEAVITAAGISAADVLVLAESNRPFTRAEQSALADFVASGKGVFFIADHYNADRNLNAWDSTEVFNGYNRATVSQFNVSGAYGDLRNPGQAGSGWLAQTFGVRFRFNAIDWLSGVSGIVGSSQGEGITQGVSPILMAGGSTLAITDPSRAKGLVYFSNADSPARWSHAVDSGVYFGGRDEGPYVAISKSGAGKAAFIGDSSPIEDDSPRYRRQDSGSSKTTYPGWTDAGNAAVLAVNLVNWLARPESYTHFDSSAHPAGEATPHPMATEEQTDPDGGQPWSTPSGGYNPWDPATFADGAYGAPDPTGGGTSEPGGNAISVTEALAQPNGTAVTVAGTITQAINGEYALELADPQDAAATLYVKLDSPYRETFSPQNDPSLVGQTLQVSGTRDDYMSLPSIEFVSDMQLVSGSSGNNAGCGSADAVSVDTAYASAIGTPLTVIGTVVRGINDPYALELADPDGSTSVYVKLESDQRAYYSPANNPAVVGQVLEVEGQRDEYMSTPSLESVTRLTLPSGCN</sequence>
<keyword evidence="2" id="KW-0732">Signal</keyword>
<organism evidence="3 4">
    <name type="scientific">Marinobacter halodurans</name>
    <dbReference type="NCBI Taxonomy" id="2528979"/>
    <lineage>
        <taxon>Bacteria</taxon>
        <taxon>Pseudomonadati</taxon>
        <taxon>Pseudomonadota</taxon>
        <taxon>Gammaproteobacteria</taxon>
        <taxon>Pseudomonadales</taxon>
        <taxon>Marinobacteraceae</taxon>
        <taxon>Marinobacter</taxon>
    </lineage>
</organism>
<accession>A0ABY1ZMW6</accession>
<dbReference type="SUPFAM" id="SSF52317">
    <property type="entry name" value="Class I glutamine amidotransferase-like"/>
    <property type="match status" value="1"/>
</dbReference>
<evidence type="ECO:0000313" key="4">
    <source>
        <dbReference type="Proteomes" id="UP000313645"/>
    </source>
</evidence>
<evidence type="ECO:0000313" key="3">
    <source>
        <dbReference type="EMBL" id="TBW57598.1"/>
    </source>
</evidence>
<keyword evidence="4" id="KW-1185">Reference proteome</keyword>
<feature type="region of interest" description="Disordered" evidence="1">
    <location>
        <begin position="365"/>
        <end position="430"/>
    </location>
</feature>
<dbReference type="InterPro" id="IPR029062">
    <property type="entry name" value="Class_I_gatase-like"/>
</dbReference>
<dbReference type="Proteomes" id="UP000313645">
    <property type="component" value="Unassembled WGS sequence"/>
</dbReference>
<name>A0ABY1ZMW6_9GAMM</name>
<feature type="signal peptide" evidence="2">
    <location>
        <begin position="1"/>
        <end position="24"/>
    </location>
</feature>
<feature type="region of interest" description="Disordered" evidence="1">
    <location>
        <begin position="308"/>
        <end position="339"/>
    </location>
</feature>
<protein>
    <recommendedName>
        <fullName evidence="5">DNA-binding protein</fullName>
    </recommendedName>
</protein>
<evidence type="ECO:0000256" key="1">
    <source>
        <dbReference type="SAM" id="MobiDB-lite"/>
    </source>
</evidence>